<keyword evidence="1" id="KW-0812">Transmembrane</keyword>
<protein>
    <submittedName>
        <fullName evidence="2">Uncharacterized protein</fullName>
    </submittedName>
</protein>
<gene>
    <name evidence="2" type="ORF">AAEO60_05190</name>
</gene>
<evidence type="ECO:0000313" key="2">
    <source>
        <dbReference type="EMBL" id="MEL1250059.1"/>
    </source>
</evidence>
<sequence>MHIIERLPSKCIMRLMDWFSIAFVGLAVFAAGLCVHRVSRVRNDPDNWVIDPFTKNLHFQNWAEVSYAGFVLLLSSGVIGIAVFV</sequence>
<evidence type="ECO:0000256" key="1">
    <source>
        <dbReference type="SAM" id="Phobius"/>
    </source>
</evidence>
<name>A0ABU9IDF5_9SPHN</name>
<keyword evidence="1" id="KW-0472">Membrane</keyword>
<feature type="transmembrane region" description="Helical" evidence="1">
    <location>
        <begin position="65"/>
        <end position="84"/>
    </location>
</feature>
<comment type="caution">
    <text evidence="2">The sequence shown here is derived from an EMBL/GenBank/DDBJ whole genome shotgun (WGS) entry which is preliminary data.</text>
</comment>
<reference evidence="2 3" key="1">
    <citation type="submission" date="2024-04" db="EMBL/GenBank/DDBJ databases">
        <title>Aurantiacibacter sp. DGU6 16S ribosomal RNA gene Genome sequencing and assembly.</title>
        <authorList>
            <person name="Park S."/>
        </authorList>
    </citation>
    <scope>NUCLEOTIDE SEQUENCE [LARGE SCALE GENOMIC DNA]</scope>
    <source>
        <strain evidence="2 3">DGU6</strain>
    </source>
</reference>
<accession>A0ABU9IDF5</accession>
<dbReference type="Proteomes" id="UP001497045">
    <property type="component" value="Unassembled WGS sequence"/>
</dbReference>
<keyword evidence="1" id="KW-1133">Transmembrane helix</keyword>
<organism evidence="2 3">
    <name type="scientific">Aurantiacibacter gilvus</name>
    <dbReference type="NCBI Taxonomy" id="3139141"/>
    <lineage>
        <taxon>Bacteria</taxon>
        <taxon>Pseudomonadati</taxon>
        <taxon>Pseudomonadota</taxon>
        <taxon>Alphaproteobacteria</taxon>
        <taxon>Sphingomonadales</taxon>
        <taxon>Erythrobacteraceae</taxon>
        <taxon>Aurantiacibacter</taxon>
    </lineage>
</organism>
<dbReference type="RefSeq" id="WP_341672579.1">
    <property type="nucleotide sequence ID" value="NZ_JBBYHV010000001.1"/>
</dbReference>
<feature type="transmembrane region" description="Helical" evidence="1">
    <location>
        <begin position="21"/>
        <end position="39"/>
    </location>
</feature>
<dbReference type="EMBL" id="JBBYHV010000001">
    <property type="protein sequence ID" value="MEL1250059.1"/>
    <property type="molecule type" value="Genomic_DNA"/>
</dbReference>
<evidence type="ECO:0000313" key="3">
    <source>
        <dbReference type="Proteomes" id="UP001497045"/>
    </source>
</evidence>
<keyword evidence="3" id="KW-1185">Reference proteome</keyword>
<proteinExistence type="predicted"/>